<feature type="short sequence motif" description="TonB C-terminal box" evidence="12">
    <location>
        <begin position="688"/>
        <end position="705"/>
    </location>
</feature>
<dbReference type="GO" id="GO:0044718">
    <property type="term" value="P:siderophore transmembrane transport"/>
    <property type="evidence" value="ECO:0007669"/>
    <property type="project" value="TreeGrafter"/>
</dbReference>
<dbReference type="InterPro" id="IPR011276">
    <property type="entry name" value="TonB_haem/Hb_rcpt"/>
</dbReference>
<feature type="signal peptide" evidence="14">
    <location>
        <begin position="1"/>
        <end position="32"/>
    </location>
</feature>
<evidence type="ECO:0000256" key="13">
    <source>
        <dbReference type="RuleBase" id="RU003357"/>
    </source>
</evidence>
<proteinExistence type="inferred from homology"/>
<dbReference type="PROSITE" id="PS52016">
    <property type="entry name" value="TONB_DEPENDENT_REC_3"/>
    <property type="match status" value="1"/>
</dbReference>
<reference evidence="17 18" key="1">
    <citation type="submission" date="2018-08" db="EMBL/GenBank/DDBJ databases">
        <title>Thalassotalea euphylliae genome.</title>
        <authorList>
            <person name="Summers S."/>
            <person name="Rice S.A."/>
            <person name="Freckelton M.L."/>
            <person name="Nedved B.T."/>
            <person name="Hadfield M.G."/>
        </authorList>
    </citation>
    <scope>NUCLEOTIDE SEQUENCE [LARGE SCALE GENOMIC DNA]</scope>
    <source>
        <strain evidence="17 18">H1</strain>
    </source>
</reference>
<dbReference type="Gene3D" id="2.170.130.10">
    <property type="entry name" value="TonB-dependent receptor, plug domain"/>
    <property type="match status" value="1"/>
</dbReference>
<evidence type="ECO:0000256" key="11">
    <source>
        <dbReference type="PROSITE-ProRule" id="PRU01360"/>
    </source>
</evidence>
<evidence type="ECO:0000256" key="12">
    <source>
        <dbReference type="PROSITE-ProRule" id="PRU10144"/>
    </source>
</evidence>
<dbReference type="InterPro" id="IPR010949">
    <property type="entry name" value="TonB_Hb/transfer/lactofer_rcpt"/>
</dbReference>
<evidence type="ECO:0000259" key="16">
    <source>
        <dbReference type="Pfam" id="PF07715"/>
    </source>
</evidence>
<dbReference type="CDD" id="cd01347">
    <property type="entry name" value="ligand_gated_channel"/>
    <property type="match status" value="1"/>
</dbReference>
<dbReference type="PANTHER" id="PTHR30069">
    <property type="entry name" value="TONB-DEPENDENT OUTER MEMBRANE RECEPTOR"/>
    <property type="match status" value="1"/>
</dbReference>
<accession>A0A3E0TP23</accession>
<evidence type="ECO:0000256" key="7">
    <source>
        <dbReference type="ARBA" id="ARBA00023077"/>
    </source>
</evidence>
<evidence type="ECO:0000256" key="2">
    <source>
        <dbReference type="ARBA" id="ARBA00008143"/>
    </source>
</evidence>
<keyword evidence="5 11" id="KW-0812">Transmembrane</keyword>
<comment type="subcellular location">
    <subcellularLocation>
        <location evidence="1 11">Cell outer membrane</location>
        <topology evidence="1 11">Multi-pass membrane protein</topology>
    </subcellularLocation>
</comment>
<evidence type="ECO:0000259" key="15">
    <source>
        <dbReference type="Pfam" id="PF00593"/>
    </source>
</evidence>
<evidence type="ECO:0000256" key="10">
    <source>
        <dbReference type="ARBA" id="ARBA00023237"/>
    </source>
</evidence>
<evidence type="ECO:0000256" key="1">
    <source>
        <dbReference type="ARBA" id="ARBA00004571"/>
    </source>
</evidence>
<name>A0A3E0TP23_9GAMM</name>
<dbReference type="NCBIfam" id="TIGR01785">
    <property type="entry name" value="TonB-hemin"/>
    <property type="match status" value="1"/>
</dbReference>
<feature type="chain" id="PRO_5017538442" evidence="14">
    <location>
        <begin position="33"/>
        <end position="705"/>
    </location>
</feature>
<evidence type="ECO:0000256" key="14">
    <source>
        <dbReference type="SAM" id="SignalP"/>
    </source>
</evidence>
<dbReference type="Proteomes" id="UP000256478">
    <property type="component" value="Unassembled WGS sequence"/>
</dbReference>
<dbReference type="InterPro" id="IPR037066">
    <property type="entry name" value="Plug_dom_sf"/>
</dbReference>
<protein>
    <submittedName>
        <fullName evidence="17">TonB-dependent hemoglobin/transferrin/lactoferrin family receptor</fullName>
    </submittedName>
</protein>
<dbReference type="InterPro" id="IPR010917">
    <property type="entry name" value="TonB_rcpt_CS"/>
</dbReference>
<dbReference type="Gene3D" id="2.40.170.20">
    <property type="entry name" value="TonB-dependent receptor, beta-barrel domain"/>
    <property type="match status" value="1"/>
</dbReference>
<gene>
    <name evidence="17" type="ORF">DXX93_06535</name>
</gene>
<dbReference type="GO" id="GO:0015232">
    <property type="term" value="F:heme transmembrane transporter activity"/>
    <property type="evidence" value="ECO:0007669"/>
    <property type="project" value="InterPro"/>
</dbReference>
<dbReference type="GO" id="GO:0015344">
    <property type="term" value="F:siderophore uptake transmembrane transporter activity"/>
    <property type="evidence" value="ECO:0007669"/>
    <property type="project" value="TreeGrafter"/>
</dbReference>
<evidence type="ECO:0000256" key="4">
    <source>
        <dbReference type="ARBA" id="ARBA00022452"/>
    </source>
</evidence>
<evidence type="ECO:0000313" key="18">
    <source>
        <dbReference type="Proteomes" id="UP000256478"/>
    </source>
</evidence>
<evidence type="ECO:0000313" key="17">
    <source>
        <dbReference type="EMBL" id="REL26274.1"/>
    </source>
</evidence>
<evidence type="ECO:0000256" key="9">
    <source>
        <dbReference type="ARBA" id="ARBA00023170"/>
    </source>
</evidence>
<dbReference type="Pfam" id="PF00593">
    <property type="entry name" value="TonB_dep_Rec_b-barrel"/>
    <property type="match status" value="1"/>
</dbReference>
<dbReference type="AlphaFoldDB" id="A0A3E0TP23"/>
<evidence type="ECO:0000256" key="3">
    <source>
        <dbReference type="ARBA" id="ARBA00022448"/>
    </source>
</evidence>
<dbReference type="PROSITE" id="PS01156">
    <property type="entry name" value="TONB_DEPENDENT_REC_2"/>
    <property type="match status" value="1"/>
</dbReference>
<dbReference type="SUPFAM" id="SSF56935">
    <property type="entry name" value="Porins"/>
    <property type="match status" value="1"/>
</dbReference>
<evidence type="ECO:0000256" key="5">
    <source>
        <dbReference type="ARBA" id="ARBA00022692"/>
    </source>
</evidence>
<dbReference type="OrthoDB" id="9764669at2"/>
<keyword evidence="8 11" id="KW-0472">Membrane</keyword>
<organism evidence="17 18">
    <name type="scientific">Thalassotalea euphylliae</name>
    <dbReference type="NCBI Taxonomy" id="1655234"/>
    <lineage>
        <taxon>Bacteria</taxon>
        <taxon>Pseudomonadati</taxon>
        <taxon>Pseudomonadota</taxon>
        <taxon>Gammaproteobacteria</taxon>
        <taxon>Alteromonadales</taxon>
        <taxon>Colwelliaceae</taxon>
        <taxon>Thalassotalea</taxon>
    </lineage>
</organism>
<comment type="similarity">
    <text evidence="2">Belongs to the TonB-dependent receptor family. Hemoglobin/haptoglobin binding protein subfamily.</text>
</comment>
<dbReference type="GO" id="GO:0009279">
    <property type="term" value="C:cell outer membrane"/>
    <property type="evidence" value="ECO:0007669"/>
    <property type="project" value="UniProtKB-SubCell"/>
</dbReference>
<dbReference type="InterPro" id="IPR012910">
    <property type="entry name" value="Plug_dom"/>
</dbReference>
<dbReference type="EMBL" id="QUOU01000001">
    <property type="protein sequence ID" value="REL26274.1"/>
    <property type="molecule type" value="Genomic_DNA"/>
</dbReference>
<dbReference type="InterPro" id="IPR000531">
    <property type="entry name" value="Beta-barrel_TonB"/>
</dbReference>
<comment type="caution">
    <text evidence="17">The sequence shown here is derived from an EMBL/GenBank/DDBJ whole genome shotgun (WGS) entry which is preliminary data.</text>
</comment>
<feature type="domain" description="TonB-dependent receptor-like beta-barrel" evidence="15">
    <location>
        <begin position="241"/>
        <end position="666"/>
    </location>
</feature>
<sequence>MKPQKHKSLFSLSPLALALAGATSMLAPQALAEGDEDIVEHIVVSGARIEQNLGDIAGSVTVVTDEDIERQLITNLTTMFRYDPSISVEGNGAQAQGITVRGVGGNRLVYIKDGRRTNDGYAGGGSLIVGRGYFDSYSIKQVEVAKGAASSLYGSDGLGGIVVVSTKDPLDYLGNDKQHLALSAGYQGENEQTEFNLTGATYLGDWATSAVLGIQSGSEVQNFDEELPGYDSDGHSLLLKTFKQLDKDNSIKFTLDYYQQEVDQFISAASSTENEDTSWAVSIDFNSTAKTAWYDSWQSQAYFSRYQQESEQVRAVRGSASLDYNDYDFEQDIIGLRNVFAKNISGQTVNHQLVYGLDYDQYDTLRPRFKTRVAADGSTEFSNAPQKAFPGADTTLAGVFVQDTLEFNDSGLSLVAGARFDYYSLEAKSNEFFNTAELDDYSETALSPKLAAIYQLNEQFSVYAQYVAGFKIPPHDQAYQSHGVEPFYQILPNNDLDAEESDSFELGLRASSDDWRFNAIGFYSQFDNFIETKLVGTEPTFIPGVNKSLFQYQNVSETEIQGIELEGEYWFNDSLSVAMSAAYADGENKETDQALTTVNPLNGNIRVNYDLDDWQFTAAWRVAKRMTDLPTDSQGNELATAAGYGLVDLFARYQMANWTVDMAVTNAFDKEYTPYSSIAGQAANANLSQYTQAGRNVSAQVSYSF</sequence>
<evidence type="ECO:0000256" key="8">
    <source>
        <dbReference type="ARBA" id="ARBA00023136"/>
    </source>
</evidence>
<keyword evidence="3 11" id="KW-0813">Transport</keyword>
<dbReference type="NCBIfam" id="TIGR01786">
    <property type="entry name" value="TonB-hemlactrns"/>
    <property type="match status" value="1"/>
</dbReference>
<dbReference type="PANTHER" id="PTHR30069:SF29">
    <property type="entry name" value="HEMOGLOBIN AND HEMOGLOBIN-HAPTOGLOBIN-BINDING PROTEIN 1-RELATED"/>
    <property type="match status" value="1"/>
</dbReference>
<evidence type="ECO:0000256" key="6">
    <source>
        <dbReference type="ARBA" id="ARBA00022729"/>
    </source>
</evidence>
<dbReference type="Pfam" id="PF07715">
    <property type="entry name" value="Plug"/>
    <property type="match status" value="1"/>
</dbReference>
<keyword evidence="4 11" id="KW-1134">Transmembrane beta strand</keyword>
<keyword evidence="6 14" id="KW-0732">Signal</keyword>
<keyword evidence="9 17" id="KW-0675">Receptor</keyword>
<dbReference type="RefSeq" id="WP_116007395.1">
    <property type="nucleotide sequence ID" value="NZ_QUOU01000001.1"/>
</dbReference>
<dbReference type="InterPro" id="IPR039426">
    <property type="entry name" value="TonB-dep_rcpt-like"/>
</dbReference>
<dbReference type="InterPro" id="IPR036942">
    <property type="entry name" value="Beta-barrel_TonB_sf"/>
</dbReference>
<keyword evidence="10 11" id="KW-0998">Cell outer membrane</keyword>
<keyword evidence="7 13" id="KW-0798">TonB box</keyword>
<feature type="domain" description="TonB-dependent receptor plug" evidence="16">
    <location>
        <begin position="55"/>
        <end position="161"/>
    </location>
</feature>